<dbReference type="SUPFAM" id="SSF55486">
    <property type="entry name" value="Metalloproteases ('zincins'), catalytic domain"/>
    <property type="match status" value="1"/>
</dbReference>
<gene>
    <name evidence="1" type="ORF">H8L32_21560</name>
</gene>
<protein>
    <recommendedName>
        <fullName evidence="3">M61 glycyl aminopeptidase</fullName>
    </recommendedName>
</protein>
<sequence length="563" mass="62077">MTHIDMGEIGVLRVLRFVSVLIFFYAFSSLAVAQSAKITLVFKPGQKNVEARFELSQAVSVLRFSGNGEVRLKSWVPLEGAHLNSDGTEILLPKTTKRIIVQLNAFERDGLIDRVYTPVILFGDGNAAQVYSEYLLPKGGGSVNLANPGVVLGNAVSKGTTIWHANDAATYIVTGQANTNTSSEYIITLDNSLPIWIAQSLNKQVAALMDLYTQKFGNHPKQKPWIVASYNPVASIGNLGFRGDTNPGMVRLNLMGKGWEYENTEQSYQLASFVAHELFHLWNAELWRAQNKDPIWLYEGGADAVAQDALYRLGITNADRYRYQRMDSLVGCSTVKGETLANKLVSGGRTHYKCGAAIFYLAAAMSGEKSLDIGPLDLWADLFIQTKAQRKYSVSDLLHVVEKRKAQLATRDIASPQSYLNELIESKLPWSEALANGQQTFRIHQINPKEPISSNVAAVLLDKLVIDRVTDDCKGATSVAYDNQIYQVEALNSCHKIRQSVTLTHLGGHSMRENAQLAMTYAFDQCSKGLNLHFSGKEGISLDLTCLQTPSVPTGLFVPDLDH</sequence>
<evidence type="ECO:0000313" key="2">
    <source>
        <dbReference type="Proteomes" id="UP000650424"/>
    </source>
</evidence>
<evidence type="ECO:0008006" key="3">
    <source>
        <dbReference type="Google" id="ProtNLM"/>
    </source>
</evidence>
<dbReference type="Gene3D" id="1.10.390.10">
    <property type="entry name" value="Neutral Protease Domain 2"/>
    <property type="match status" value="1"/>
</dbReference>
<accession>A0ABR6ZWR0</accession>
<dbReference type="EMBL" id="JACOGF010000013">
    <property type="protein sequence ID" value="MBC3920069.1"/>
    <property type="molecule type" value="Genomic_DNA"/>
</dbReference>
<evidence type="ECO:0000313" key="1">
    <source>
        <dbReference type="EMBL" id="MBC3920069.1"/>
    </source>
</evidence>
<proteinExistence type="predicted"/>
<dbReference type="InterPro" id="IPR027268">
    <property type="entry name" value="Peptidase_M4/M1_CTD_sf"/>
</dbReference>
<keyword evidence="2" id="KW-1185">Reference proteome</keyword>
<name>A0ABR6ZWR0_9BURK</name>
<dbReference type="Proteomes" id="UP000650424">
    <property type="component" value="Unassembled WGS sequence"/>
</dbReference>
<dbReference type="RefSeq" id="WP_186949335.1">
    <property type="nucleotide sequence ID" value="NZ_JACOGF010000013.1"/>
</dbReference>
<comment type="caution">
    <text evidence="1">The sequence shown here is derived from an EMBL/GenBank/DDBJ whole genome shotgun (WGS) entry which is preliminary data.</text>
</comment>
<reference evidence="1 2" key="1">
    <citation type="submission" date="2020-08" db="EMBL/GenBank/DDBJ databases">
        <title>Novel species isolated from subtropical streams in China.</title>
        <authorList>
            <person name="Lu H."/>
        </authorList>
    </citation>
    <scope>NUCLEOTIDE SEQUENCE [LARGE SCALE GENOMIC DNA]</scope>
    <source>
        <strain evidence="1 2">CY18W</strain>
    </source>
</reference>
<organism evidence="1 2">
    <name type="scientific">Undibacterium hunanense</name>
    <dbReference type="NCBI Taxonomy" id="2762292"/>
    <lineage>
        <taxon>Bacteria</taxon>
        <taxon>Pseudomonadati</taxon>
        <taxon>Pseudomonadota</taxon>
        <taxon>Betaproteobacteria</taxon>
        <taxon>Burkholderiales</taxon>
        <taxon>Oxalobacteraceae</taxon>
        <taxon>Undibacterium</taxon>
    </lineage>
</organism>